<accession>A0A1D7VGT4</accession>
<reference evidence="1 2" key="1">
    <citation type="submission" date="2016-09" db="EMBL/GenBank/DDBJ databases">
        <title>Complete genome sequencing of Streptomyces lydicus 103 and metabolic pathways analysis of antibiotic biosynthesis.</title>
        <authorList>
            <person name="Jia N."/>
            <person name="Ding M.-Z."/>
            <person name="Gao F."/>
            <person name="Yuan Y.-J."/>
        </authorList>
    </citation>
    <scope>NUCLEOTIDE SEQUENCE [LARGE SCALE GENOMIC DNA]</scope>
    <source>
        <strain evidence="1 2">103</strain>
    </source>
</reference>
<protein>
    <submittedName>
        <fullName evidence="1">Uncharacterized protein</fullName>
    </submittedName>
</protein>
<dbReference type="RefSeq" id="WP_069567817.1">
    <property type="nucleotide sequence ID" value="NZ_CP017157.1"/>
</dbReference>
<dbReference type="AlphaFoldDB" id="A0A1D7VGT4"/>
<gene>
    <name evidence="1" type="ORF">SL103_06605</name>
</gene>
<keyword evidence="2" id="KW-1185">Reference proteome</keyword>
<dbReference type="EMBL" id="CP017157">
    <property type="protein sequence ID" value="AOP45954.1"/>
    <property type="molecule type" value="Genomic_DNA"/>
</dbReference>
<dbReference type="OrthoDB" id="3860495at2"/>
<proteinExistence type="predicted"/>
<evidence type="ECO:0000313" key="1">
    <source>
        <dbReference type="EMBL" id="AOP45954.1"/>
    </source>
</evidence>
<dbReference type="Pfam" id="PF14435">
    <property type="entry name" value="SUKH-4"/>
    <property type="match status" value="1"/>
</dbReference>
<name>A0A1D7VGT4_9ACTN</name>
<sequence length="734" mass="80167">MGNQERSPNSTSNEDAVSLITEWWGDERPGGKWIHVADTSGRDGAEVLREVHRTIAGSVLLDATGRTAEELHAEILEILGVDLSPGNRRNWRVSLRRLEEPRLVLIINAHRAGVTRFSYEPERLLSRTVQGLSSGKAGLVVHSGPLRRSVRAPIAVHVEERESTQHDWPLPVRALALSEPRVVPLRMWAELTAALTGERPTDSALSEVLAEFPAELASDENGVRFTDENLAEELRRGTDERDVEDVNRHLVRWLRDISPEFRHPEGWSKHGSEGSYAATGLAMHAARAGFYQGLPADYEGPARVFGDLLHDGQAMANIPQLLLLDAAACASFGTLPGNSAAADASYLWLYGMIPAAQGEWAAWLHLMATARDDDTFASAIAESGVDLPWKVKWTQWRPPGAYHHRYLSFRACDGMTEVRWQGRPAIAGLYDADESTTLWDPLTGQLMAGPWYGEDIPEEHLTDLSWPDEEEDSGPTTFDELFEAMPDEPAVHELLLAAPPLVLEDVTVLGGTGGLFAVEPAAGEPFTGTSSSEVRPLSGPYVAANETTPVDAPPPGPADLIELYGADEFRKFGEGNLPTGLTDPATRRTLTDIGLPALDENGLAIYPWGWAGRLPEALDQVSWPSGIDAPEEMGPLFQIGFWMGGELVIDGHSGHVLRIPTEPDEEHLAALPAACSLESFLTLVGLWVTGLRLKAVIEDDDEVYLLRQHVQSAQLLVDETGAEAAAWSYAFLND</sequence>
<evidence type="ECO:0000313" key="2">
    <source>
        <dbReference type="Proteomes" id="UP000094094"/>
    </source>
</evidence>
<dbReference type="KEGG" id="slc:SL103_06605"/>
<dbReference type="InterPro" id="IPR025851">
    <property type="entry name" value="SUKH-4"/>
</dbReference>
<dbReference type="Proteomes" id="UP000094094">
    <property type="component" value="Chromosome"/>
</dbReference>
<organism evidence="1 2">
    <name type="scientific">Streptomyces lydicus</name>
    <dbReference type="NCBI Taxonomy" id="47763"/>
    <lineage>
        <taxon>Bacteria</taxon>
        <taxon>Bacillati</taxon>
        <taxon>Actinomycetota</taxon>
        <taxon>Actinomycetes</taxon>
        <taxon>Kitasatosporales</taxon>
        <taxon>Streptomycetaceae</taxon>
        <taxon>Streptomyces</taxon>
    </lineage>
</organism>